<dbReference type="GO" id="GO:0050778">
    <property type="term" value="P:positive regulation of immune response"/>
    <property type="evidence" value="ECO:0007669"/>
    <property type="project" value="TreeGrafter"/>
</dbReference>
<evidence type="ECO:0000256" key="3">
    <source>
        <dbReference type="ARBA" id="ARBA00022514"/>
    </source>
</evidence>
<evidence type="ECO:0000256" key="2">
    <source>
        <dbReference type="ARBA" id="ARBA00006050"/>
    </source>
</evidence>
<dbReference type="SUPFAM" id="SSF47266">
    <property type="entry name" value="4-helical cytokines"/>
    <property type="match status" value="1"/>
</dbReference>
<keyword evidence="3 7" id="KW-0202">Cytokine</keyword>
<dbReference type="PANTHER" id="PTHR14356">
    <property type="entry name" value="INTERLEUKIN-15-RELATED"/>
    <property type="match status" value="1"/>
</dbReference>
<sequence>MMCKGLIFGCIAAVILMAASYGAPSTTKSKTDEEKEYLRASISDLEQLENFKNDFLDFYTPNDKLECNQTTLACYLKELQVLKKDVEEEKKRHIINIEKNLAPFKVDKSSKLTCKMCESHEKKLFPEFYKELKSFLQSMLK</sequence>
<evidence type="ECO:0000256" key="7">
    <source>
        <dbReference type="RuleBase" id="RU003453"/>
    </source>
</evidence>
<dbReference type="Pfam" id="PF02372">
    <property type="entry name" value="IL15"/>
    <property type="match status" value="1"/>
</dbReference>
<name>A0A7K6FSL6_9CORV</name>
<evidence type="ECO:0000256" key="1">
    <source>
        <dbReference type="ARBA" id="ARBA00004613"/>
    </source>
</evidence>
<dbReference type="GO" id="GO:0001819">
    <property type="term" value="P:positive regulation of cytokine production"/>
    <property type="evidence" value="ECO:0007669"/>
    <property type="project" value="TreeGrafter"/>
</dbReference>
<dbReference type="GO" id="GO:0042102">
    <property type="term" value="P:positive regulation of T cell proliferation"/>
    <property type="evidence" value="ECO:0007669"/>
    <property type="project" value="TreeGrafter"/>
</dbReference>
<feature type="non-terminal residue" evidence="9">
    <location>
        <position position="141"/>
    </location>
</feature>
<dbReference type="AlphaFoldDB" id="A0A7K6FSL6"/>
<accession>A0A7K6FSL6</accession>
<dbReference type="GO" id="GO:0005126">
    <property type="term" value="F:cytokine receptor binding"/>
    <property type="evidence" value="ECO:0007669"/>
    <property type="project" value="InterPro"/>
</dbReference>
<organism evidence="9 10">
    <name type="scientific">Daphoenositta chrysoptera</name>
    <name type="common">varied sittella</name>
    <dbReference type="NCBI Taxonomy" id="254528"/>
    <lineage>
        <taxon>Eukaryota</taxon>
        <taxon>Metazoa</taxon>
        <taxon>Chordata</taxon>
        <taxon>Craniata</taxon>
        <taxon>Vertebrata</taxon>
        <taxon>Euteleostomi</taxon>
        <taxon>Archelosauria</taxon>
        <taxon>Archosauria</taxon>
        <taxon>Dinosauria</taxon>
        <taxon>Saurischia</taxon>
        <taxon>Theropoda</taxon>
        <taxon>Coelurosauria</taxon>
        <taxon>Aves</taxon>
        <taxon>Neognathae</taxon>
        <taxon>Neoaves</taxon>
        <taxon>Telluraves</taxon>
        <taxon>Australaves</taxon>
        <taxon>Passeriformes</taxon>
        <taxon>Corvoidea</taxon>
        <taxon>Pachycephalidae</taxon>
        <taxon>Daphoenositta</taxon>
    </lineage>
</organism>
<reference evidence="9 10" key="1">
    <citation type="submission" date="2019-09" db="EMBL/GenBank/DDBJ databases">
        <title>Bird 10,000 Genomes (B10K) Project - Family phase.</title>
        <authorList>
            <person name="Zhang G."/>
        </authorList>
    </citation>
    <scope>NUCLEOTIDE SEQUENCE [LARGE SCALE GENOMIC DNA]</scope>
    <source>
        <strain evidence="9">B10K-DU-029-47</strain>
        <tissue evidence="9">Heart</tissue>
    </source>
</reference>
<comment type="similarity">
    <text evidence="2 7">Belongs to the IL-15/IL-21 family.</text>
</comment>
<keyword evidence="10" id="KW-1185">Reference proteome</keyword>
<evidence type="ECO:0000313" key="10">
    <source>
        <dbReference type="Proteomes" id="UP000557315"/>
    </source>
</evidence>
<evidence type="ECO:0000256" key="5">
    <source>
        <dbReference type="ARBA" id="ARBA00022729"/>
    </source>
</evidence>
<dbReference type="InterPro" id="IPR009079">
    <property type="entry name" value="4_helix_cytokine-like_core"/>
</dbReference>
<dbReference type="EMBL" id="VZRO01005860">
    <property type="protein sequence ID" value="NWV53998.1"/>
    <property type="molecule type" value="Genomic_DNA"/>
</dbReference>
<dbReference type="Gene3D" id="1.20.1250.70">
    <property type="entry name" value="Interleukin-15/Interleukin-21"/>
    <property type="match status" value="1"/>
</dbReference>
<dbReference type="GO" id="GO:0006955">
    <property type="term" value="P:immune response"/>
    <property type="evidence" value="ECO:0007669"/>
    <property type="project" value="InterPro"/>
</dbReference>
<feature type="signal peptide" evidence="8">
    <location>
        <begin position="1"/>
        <end position="22"/>
    </location>
</feature>
<dbReference type="GO" id="GO:0042119">
    <property type="term" value="P:neutrophil activation"/>
    <property type="evidence" value="ECO:0007669"/>
    <property type="project" value="TreeGrafter"/>
</dbReference>
<evidence type="ECO:0000256" key="6">
    <source>
        <dbReference type="ARBA" id="ARBA00023157"/>
    </source>
</evidence>
<comment type="caution">
    <text evidence="9">The sequence shown here is derived from an EMBL/GenBank/DDBJ whole genome shotgun (WGS) entry which is preliminary data.</text>
</comment>
<keyword evidence="4" id="KW-0964">Secreted</keyword>
<gene>
    <name evidence="9" type="primary">Il21_1</name>
    <name evidence="9" type="ORF">DAPCHR_R10903</name>
</gene>
<dbReference type="InterPro" id="IPR003443">
    <property type="entry name" value="IL-15/IL-21_fam"/>
</dbReference>
<dbReference type="GO" id="GO:0005125">
    <property type="term" value="F:cytokine activity"/>
    <property type="evidence" value="ECO:0007669"/>
    <property type="project" value="UniProtKB-KW"/>
</dbReference>
<protein>
    <recommendedName>
        <fullName evidence="7">Interleukin</fullName>
    </recommendedName>
</protein>
<proteinExistence type="inferred from homology"/>
<comment type="subcellular location">
    <subcellularLocation>
        <location evidence="1">Secreted</location>
    </subcellularLocation>
</comment>
<keyword evidence="5 8" id="KW-0732">Signal</keyword>
<keyword evidence="6" id="KW-1015">Disulfide bond</keyword>
<dbReference type="GO" id="GO:0005615">
    <property type="term" value="C:extracellular space"/>
    <property type="evidence" value="ECO:0007669"/>
    <property type="project" value="UniProtKB-KW"/>
</dbReference>
<evidence type="ECO:0000256" key="8">
    <source>
        <dbReference type="SAM" id="SignalP"/>
    </source>
</evidence>
<evidence type="ECO:0000313" key="9">
    <source>
        <dbReference type="EMBL" id="NWV53998.1"/>
    </source>
</evidence>
<evidence type="ECO:0000256" key="4">
    <source>
        <dbReference type="ARBA" id="ARBA00022525"/>
    </source>
</evidence>
<dbReference type="Proteomes" id="UP000557315">
    <property type="component" value="Unassembled WGS sequence"/>
</dbReference>
<dbReference type="PANTHER" id="PTHR14356:SF3">
    <property type="entry name" value="INTERLEUKIN-15"/>
    <property type="match status" value="1"/>
</dbReference>
<feature type="non-terminal residue" evidence="9">
    <location>
        <position position="1"/>
    </location>
</feature>
<feature type="chain" id="PRO_5029464903" description="Interleukin" evidence="8">
    <location>
        <begin position="23"/>
        <end position="141"/>
    </location>
</feature>